<evidence type="ECO:0000256" key="8">
    <source>
        <dbReference type="ARBA" id="ARBA00022927"/>
    </source>
</evidence>
<accession>A0A2J5HM84</accession>
<evidence type="ECO:0000256" key="1">
    <source>
        <dbReference type="ARBA" id="ARBA00004496"/>
    </source>
</evidence>
<evidence type="ECO:0000313" key="11">
    <source>
        <dbReference type="EMBL" id="PLN78279.1"/>
    </source>
</evidence>
<keyword evidence="8" id="KW-0653">Protein transport</keyword>
<dbReference type="Gene3D" id="3.60.10.10">
    <property type="entry name" value="Endonuclease/exonuclease/phosphatase"/>
    <property type="match status" value="1"/>
</dbReference>
<comment type="similarity">
    <text evidence="3">In the central section; belongs to the inositol 1,4,5-trisphosphate 5-phosphatase family.</text>
</comment>
<evidence type="ECO:0000256" key="6">
    <source>
        <dbReference type="ARBA" id="ARBA00022490"/>
    </source>
</evidence>
<dbReference type="InterPro" id="IPR046985">
    <property type="entry name" value="IP5"/>
</dbReference>
<gene>
    <name evidence="11" type="ORF">BDW42DRAFT_175132</name>
</gene>
<evidence type="ECO:0000256" key="3">
    <source>
        <dbReference type="ARBA" id="ARBA00009678"/>
    </source>
</evidence>
<keyword evidence="6" id="KW-0963">Cytoplasm</keyword>
<evidence type="ECO:0000313" key="12">
    <source>
        <dbReference type="Proteomes" id="UP000235023"/>
    </source>
</evidence>
<dbReference type="PANTHER" id="PTHR11200:SF257">
    <property type="entry name" value="PHOSPHOINOSITIDE 5-PHOSPHATASE"/>
    <property type="match status" value="1"/>
</dbReference>
<dbReference type="OrthoDB" id="405996at2759"/>
<dbReference type="Proteomes" id="UP000235023">
    <property type="component" value="Unassembled WGS sequence"/>
</dbReference>
<protein>
    <recommendedName>
        <fullName evidence="4">phosphoinositide 5-phosphatase</fullName>
        <ecNumber evidence="4">3.1.3.36</ecNumber>
    </recommendedName>
</protein>
<dbReference type="PROSITE" id="PS50275">
    <property type="entry name" value="SAC"/>
    <property type="match status" value="1"/>
</dbReference>
<dbReference type="GO" id="GO:0046856">
    <property type="term" value="P:phosphatidylinositol dephosphorylation"/>
    <property type="evidence" value="ECO:0007669"/>
    <property type="project" value="InterPro"/>
</dbReference>
<feature type="compositionally biased region" description="Polar residues" evidence="9">
    <location>
        <begin position="1034"/>
        <end position="1044"/>
    </location>
</feature>
<dbReference type="SMART" id="SM00128">
    <property type="entry name" value="IPPc"/>
    <property type="match status" value="1"/>
</dbReference>
<dbReference type="Pfam" id="PF02383">
    <property type="entry name" value="Syja_N"/>
    <property type="match status" value="1"/>
</dbReference>
<dbReference type="AlphaFoldDB" id="A0A2J5HM84"/>
<comment type="similarity">
    <text evidence="2">Belongs to the synaptojanin family.</text>
</comment>
<dbReference type="InterPro" id="IPR000300">
    <property type="entry name" value="IPPc"/>
</dbReference>
<feature type="compositionally biased region" description="Basic and acidic residues" evidence="9">
    <location>
        <begin position="1107"/>
        <end position="1121"/>
    </location>
</feature>
<dbReference type="EC" id="3.1.3.36" evidence="4"/>
<evidence type="ECO:0000259" key="10">
    <source>
        <dbReference type="PROSITE" id="PS50275"/>
    </source>
</evidence>
<feature type="compositionally biased region" description="Polar residues" evidence="9">
    <location>
        <begin position="1085"/>
        <end position="1106"/>
    </location>
</feature>
<evidence type="ECO:0000256" key="5">
    <source>
        <dbReference type="ARBA" id="ARBA00022448"/>
    </source>
</evidence>
<comment type="subcellular location">
    <subcellularLocation>
        <location evidence="1">Cytoplasm</location>
    </subcellularLocation>
</comment>
<evidence type="ECO:0000256" key="7">
    <source>
        <dbReference type="ARBA" id="ARBA00022801"/>
    </source>
</evidence>
<evidence type="ECO:0000256" key="2">
    <source>
        <dbReference type="ARBA" id="ARBA00008943"/>
    </source>
</evidence>
<organism evidence="11 12">
    <name type="scientific">Aspergillus taichungensis</name>
    <dbReference type="NCBI Taxonomy" id="482145"/>
    <lineage>
        <taxon>Eukaryota</taxon>
        <taxon>Fungi</taxon>
        <taxon>Dikarya</taxon>
        <taxon>Ascomycota</taxon>
        <taxon>Pezizomycotina</taxon>
        <taxon>Eurotiomycetes</taxon>
        <taxon>Eurotiomycetidae</taxon>
        <taxon>Eurotiales</taxon>
        <taxon>Aspergillaceae</taxon>
        <taxon>Aspergillus</taxon>
        <taxon>Aspergillus subgen. Circumdati</taxon>
    </lineage>
</organism>
<feature type="compositionally biased region" description="Polar residues" evidence="9">
    <location>
        <begin position="1009"/>
        <end position="1020"/>
    </location>
</feature>
<dbReference type="PANTHER" id="PTHR11200">
    <property type="entry name" value="INOSITOL 5-PHOSPHATASE"/>
    <property type="match status" value="1"/>
</dbReference>
<keyword evidence="7" id="KW-0378">Hydrolase</keyword>
<dbReference type="GO" id="GO:0043813">
    <property type="term" value="F:phosphatidylinositol-3,5-bisphosphate 5-phosphatase activity"/>
    <property type="evidence" value="ECO:0007669"/>
    <property type="project" value="TreeGrafter"/>
</dbReference>
<dbReference type="GO" id="GO:0016020">
    <property type="term" value="C:membrane"/>
    <property type="evidence" value="ECO:0007669"/>
    <property type="project" value="TreeGrafter"/>
</dbReference>
<evidence type="ECO:0000256" key="9">
    <source>
        <dbReference type="SAM" id="MobiDB-lite"/>
    </source>
</evidence>
<keyword evidence="5" id="KW-0813">Transport</keyword>
<keyword evidence="12" id="KW-1185">Reference proteome</keyword>
<dbReference type="InterPro" id="IPR036691">
    <property type="entry name" value="Endo/exonu/phosph_ase_sf"/>
</dbReference>
<evidence type="ECO:0000256" key="4">
    <source>
        <dbReference type="ARBA" id="ARBA00013044"/>
    </source>
</evidence>
<dbReference type="GO" id="GO:0005737">
    <property type="term" value="C:cytoplasm"/>
    <property type="evidence" value="ECO:0007669"/>
    <property type="project" value="UniProtKB-SubCell"/>
</dbReference>
<dbReference type="InterPro" id="IPR002013">
    <property type="entry name" value="SAC_dom"/>
</dbReference>
<dbReference type="Pfam" id="PF22669">
    <property type="entry name" value="Exo_endo_phos2"/>
    <property type="match status" value="1"/>
</dbReference>
<feature type="domain" description="SAC" evidence="10">
    <location>
        <begin position="154"/>
        <end position="524"/>
    </location>
</feature>
<feature type="region of interest" description="Disordered" evidence="9">
    <location>
        <begin position="1002"/>
        <end position="1156"/>
    </location>
</feature>
<name>A0A2J5HM84_9EURO</name>
<sequence length="1156" mass="128906">MSNLRVLSKDYPRRILALATKNYALIFQYNLPEQSINSQQRYDNVPRCQVEFASLRSVDLTGYRVLGDGHGTLGLITLGEDVFLCVVTGSSRAATVRPGETVSRIDNVDFYCLNRSDHDAIDNVSEAPFGAEEFFNGAGLDGKDSITDHPFLALKKLLSDGTFYYSLDFNLTDRLQDRSDKAAALDVDALNEDMLWNLHMIHPLLLFRSHLPSADRQRLDSSQILTCVIRGFSGTLTIPASVSVLPHAHTHFPSAITIISRQSSRRAGTRFNSRGIDDDGNVANFVETEIILWTPPGITFSYVQVRGSVPIFWEQAAVFLPGQQKIEVTRSTEATRHAFNKHFEALELQYGAVHVVNLLSELKPGEAELSAKFQEHVRSSYIKQKAASGLPSDHTLLRMTNFDFHAEARGPLGYGASSQIKHEISHSLYGFAHFLSEGNKASMSTEESRSPSSRSSVILQQEGVFRTNCLDCLDRTNLVQTIISSMALEAFVLQQKGIYSSDIQLRHSSLWADNGDALSKIYAGTGALKSSYTRHGKMSFAGALADARKTATRLYVSNFADGARQRTMDLLLGRLADQVPVHIYDPINDLVSEELLRRSSEYSYNKSVRIWTGTFNVNGRLQGPETDLSPWLLPRLSQQDDDPLIYAVGFQEIVALSPQQIMSTDPTTRKVWESAVKDCLNARAELRGTAKYVLLRSGQLVGTALMIYVREDALKDIKNVEGNIKKTGLSGMAGNKGGCAIRLEFSNTRICFVTAHLAAGFANDDERNRDYDTICHGLRFQNNKSIEDHDAIIWLGDFNYRVGLNNQLVRDLIQEGNYEKLYNNDQLNLNMLKGRSFRYYTEGSILFPPTYKFDIYSDNYDTSEKSRIPAWCDRILWRGSILSQSKYDSAKLYISDHRPVWAIFSCTISVIDEEKKNTLRRTLYAERQDGVHNILSNKLDQTNMGDEEVSQPKSSVSGLPLASSDNHKWWLENGTPAKSLVDSPAYGYILNPHRKSNPFYSDGEDDWVSSPSSANTQWTTRKGGDINGKHRSQPRNSTSPNRSSMHGDLLDFSSEHESGNPGGVIAQTQLHTAQKAPPIPRKPVSLSSQQGRTMSMSGNSMSNAEVHNSKGHLEGDIRRDTSSNLNGLTQIHPDEDNNLLDGHASETVGWKPLLPQ</sequence>
<dbReference type="FunFam" id="3.60.10.10:FF:000029">
    <property type="entry name" value="Inositol polyphosphate 5-phosphatase"/>
    <property type="match status" value="1"/>
</dbReference>
<reference evidence="12" key="1">
    <citation type="submission" date="2017-12" db="EMBL/GenBank/DDBJ databases">
        <authorList>
            <consortium name="DOE Joint Genome Institute"/>
            <person name="Mondo S.J."/>
            <person name="Kjaerbolling I."/>
            <person name="Vesth T.C."/>
            <person name="Frisvad J.C."/>
            <person name="Nybo J.L."/>
            <person name="Theobald S."/>
            <person name="Kuo A."/>
            <person name="Bowyer P."/>
            <person name="Matsuda Y."/>
            <person name="Lyhne E.K."/>
            <person name="Kogle M.E."/>
            <person name="Clum A."/>
            <person name="Lipzen A."/>
            <person name="Salamov A."/>
            <person name="Ngan C.Y."/>
            <person name="Daum C."/>
            <person name="Chiniquy J."/>
            <person name="Barry K."/>
            <person name="LaButti K."/>
            <person name="Haridas S."/>
            <person name="Simmons B.A."/>
            <person name="Magnuson J.K."/>
            <person name="Mortensen U.H."/>
            <person name="Larsen T.O."/>
            <person name="Grigoriev I.V."/>
            <person name="Baker S.E."/>
            <person name="Andersen M.R."/>
            <person name="Nordberg H.P."/>
            <person name="Cantor M.N."/>
            <person name="Hua S.X."/>
        </authorList>
    </citation>
    <scope>NUCLEOTIDE SEQUENCE [LARGE SCALE GENOMIC DNA]</scope>
    <source>
        <strain evidence="12">IBT 19404</strain>
    </source>
</reference>
<dbReference type="SUPFAM" id="SSF56219">
    <property type="entry name" value="DNase I-like"/>
    <property type="match status" value="1"/>
</dbReference>
<dbReference type="GO" id="GO:0015031">
    <property type="term" value="P:protein transport"/>
    <property type="evidence" value="ECO:0007669"/>
    <property type="project" value="UniProtKB-KW"/>
</dbReference>
<dbReference type="GO" id="GO:0004439">
    <property type="term" value="F:phosphatidylinositol-4,5-bisphosphate 5-phosphatase activity"/>
    <property type="evidence" value="ECO:0007669"/>
    <property type="project" value="UniProtKB-EC"/>
</dbReference>
<proteinExistence type="inferred from homology"/>
<dbReference type="EMBL" id="KZ559579">
    <property type="protein sequence ID" value="PLN78279.1"/>
    <property type="molecule type" value="Genomic_DNA"/>
</dbReference>